<dbReference type="Proteomes" id="UP001162992">
    <property type="component" value="Chromosome 12"/>
</dbReference>
<proteinExistence type="predicted"/>
<sequence>MEISHVSMRHFWFTLGIAFCFLSSTWCADSSHLSGGKAVERRTTLVGGKQDVPNFQSDPEVQEAAKFAVREYTRQQKLADALTLWKVLSAKYQVVEGKMYYLTLLAGSGKHNHKYEAKVWVKPGKYSQMSLEDFKLISS</sequence>
<name>A0ACC2BYW3_DIPCM</name>
<reference evidence="2" key="1">
    <citation type="journal article" date="2024" name="Proc. Natl. Acad. Sci. U.S.A.">
        <title>Extraordinary preservation of gene collinearity over three hundred million years revealed in homosporous lycophytes.</title>
        <authorList>
            <person name="Li C."/>
            <person name="Wickell D."/>
            <person name="Kuo L.Y."/>
            <person name="Chen X."/>
            <person name="Nie B."/>
            <person name="Liao X."/>
            <person name="Peng D."/>
            <person name="Ji J."/>
            <person name="Jenkins J."/>
            <person name="Williams M."/>
            <person name="Shu S."/>
            <person name="Plott C."/>
            <person name="Barry K."/>
            <person name="Rajasekar S."/>
            <person name="Grimwood J."/>
            <person name="Han X."/>
            <person name="Sun S."/>
            <person name="Hou Z."/>
            <person name="He W."/>
            <person name="Dai G."/>
            <person name="Sun C."/>
            <person name="Schmutz J."/>
            <person name="Leebens-Mack J.H."/>
            <person name="Li F.W."/>
            <person name="Wang L."/>
        </authorList>
    </citation>
    <scope>NUCLEOTIDE SEQUENCE [LARGE SCALE GENOMIC DNA]</scope>
    <source>
        <strain evidence="2">cv. PW_Plant_1</strain>
    </source>
</reference>
<gene>
    <name evidence="1" type="ORF">O6H91_12G013000</name>
</gene>
<comment type="caution">
    <text evidence="1">The sequence shown here is derived from an EMBL/GenBank/DDBJ whole genome shotgun (WGS) entry which is preliminary data.</text>
</comment>
<organism evidence="1 2">
    <name type="scientific">Diphasiastrum complanatum</name>
    <name type="common">Issler's clubmoss</name>
    <name type="synonym">Lycopodium complanatum</name>
    <dbReference type="NCBI Taxonomy" id="34168"/>
    <lineage>
        <taxon>Eukaryota</taxon>
        <taxon>Viridiplantae</taxon>
        <taxon>Streptophyta</taxon>
        <taxon>Embryophyta</taxon>
        <taxon>Tracheophyta</taxon>
        <taxon>Lycopodiopsida</taxon>
        <taxon>Lycopodiales</taxon>
        <taxon>Lycopodiaceae</taxon>
        <taxon>Lycopodioideae</taxon>
        <taxon>Diphasiastrum</taxon>
    </lineage>
</organism>
<accession>A0ACC2BYW3</accession>
<keyword evidence="2" id="KW-1185">Reference proteome</keyword>
<dbReference type="EMBL" id="CM055103">
    <property type="protein sequence ID" value="KAJ7534970.1"/>
    <property type="molecule type" value="Genomic_DNA"/>
</dbReference>
<evidence type="ECO:0000313" key="2">
    <source>
        <dbReference type="Proteomes" id="UP001162992"/>
    </source>
</evidence>
<evidence type="ECO:0000313" key="1">
    <source>
        <dbReference type="EMBL" id="KAJ7534970.1"/>
    </source>
</evidence>
<protein>
    <submittedName>
        <fullName evidence="1">Uncharacterized protein</fullName>
    </submittedName>
</protein>